<dbReference type="AlphaFoldDB" id="A0A382XZV1"/>
<dbReference type="EMBL" id="UINC01171724">
    <property type="protein sequence ID" value="SVD76434.1"/>
    <property type="molecule type" value="Genomic_DNA"/>
</dbReference>
<name>A0A382XZV1_9ZZZZ</name>
<reference evidence="1" key="1">
    <citation type="submission" date="2018-05" db="EMBL/GenBank/DDBJ databases">
        <authorList>
            <person name="Lanie J.A."/>
            <person name="Ng W.-L."/>
            <person name="Kazmierczak K.M."/>
            <person name="Andrzejewski T.M."/>
            <person name="Davidsen T.M."/>
            <person name="Wayne K.J."/>
            <person name="Tettelin H."/>
            <person name="Glass J.I."/>
            <person name="Rusch D."/>
            <person name="Podicherti R."/>
            <person name="Tsui H.-C.T."/>
            <person name="Winkler M.E."/>
        </authorList>
    </citation>
    <scope>NUCLEOTIDE SEQUENCE</scope>
</reference>
<feature type="non-terminal residue" evidence="1">
    <location>
        <position position="1"/>
    </location>
</feature>
<dbReference type="InterPro" id="IPR027417">
    <property type="entry name" value="P-loop_NTPase"/>
</dbReference>
<protein>
    <submittedName>
        <fullName evidence="1">Uncharacterized protein</fullName>
    </submittedName>
</protein>
<organism evidence="1">
    <name type="scientific">marine metagenome</name>
    <dbReference type="NCBI Taxonomy" id="408172"/>
    <lineage>
        <taxon>unclassified sequences</taxon>
        <taxon>metagenomes</taxon>
        <taxon>ecological metagenomes</taxon>
    </lineage>
</organism>
<dbReference type="Gene3D" id="3.40.50.300">
    <property type="entry name" value="P-loop containing nucleotide triphosphate hydrolases"/>
    <property type="match status" value="1"/>
</dbReference>
<gene>
    <name evidence="1" type="ORF">METZ01_LOCUS429288</name>
</gene>
<sequence length="261" mass="30342">LSELRTKHLGTPKESQFPKPRLHIIMLFVDEAESVRRQLARGKKVLELNADVEESGVGTKLQVRKTDLNEEAAHNRYKTFKEDTYESLKTLREVFHYHFVNAHGTVIEVQQRIIHELKYQSSLELDEATYDRISSIPLAEKISLHARQLLVNRLDSYEKHQSELFESVVEIIKTKFIPIVEKHSISGLTYINSEDPVFDEPIAIAMLIDIFTERGFTAVVDIRRMEVPERVDPETHEIVNRIKKVYRVRINFPGSKIRRGV</sequence>
<proteinExistence type="predicted"/>
<accession>A0A382XZV1</accession>
<evidence type="ECO:0000313" key="1">
    <source>
        <dbReference type="EMBL" id="SVD76434.1"/>
    </source>
</evidence>